<evidence type="ECO:0000256" key="1">
    <source>
        <dbReference type="ARBA" id="ARBA00004442"/>
    </source>
</evidence>
<dbReference type="SUPFAM" id="SSF56935">
    <property type="entry name" value="Porins"/>
    <property type="match status" value="1"/>
</dbReference>
<comment type="subcellular location">
    <subcellularLocation>
        <location evidence="1">Cell outer membrane</location>
    </subcellularLocation>
</comment>
<sequence>MPARSAHGLAKHDRADFAQEFLRRNPGYRADWAASRDARRWGLVSLFDPDRPVRSTPALWRADSASQIVTLVPAPADFPAAASLAGDGALNEMWAADVRHLVIERAGLRHRIQVRGRDPHAPLAILLAPLGDTLHAAACDATPSRLTAGAINRGDRWIGVDLLPEQRRHSVFASFSQDIFSGLRFYARGQATWRNFSIAVQSSGDARRTVPVANPFYVDPLGTRQPVGVMYSFTRDLGPERTAGRVTAYGGTAGLEAQFGAWRIDGHGTWGRQVEHYGLFNRINTARLALALADTNPATAYNLFGDGPSTNPATIESIRGYTLRDYGGWSWSAAIRADGPLFALPAGTTRLAVGAEFRKDRYKDIGTRTYTSTLTPVPLAVTPYPGARTVKSAYAELLLPVFGEGMRLPGFYKLDISAAIRAERYSDFGDTHNPKLSLAWETVRGLTLRATFGKSFRAPIFPELRQDPASMAYYAWSAPDPQSLTGSSNMLVIAGNDPDLHPERATTWTVGADLKPQFLPGFQAGVTWFKVDYTDRIATPRPNLGNFLINRDVYDAILTPNPSAPQIAEFYASPYFLDLTGIPKTATFVAIADARLQNLSSVRQSGLDVNLSYAFDLAGGRTEFGGSATYIFYIKQALTETAPSIDVINTIGNPIDLRARAHVSWSNGGFSATLFGNYVAAYTNKTVSPFEPVSAWTTFDLNLSYAFTDKSGPFSGLRVALTGNNIFNREPPYVNYTAGTYTAAFDAENANPLGRFVALQVTKKW</sequence>
<evidence type="ECO:0000256" key="2">
    <source>
        <dbReference type="ARBA" id="ARBA00023136"/>
    </source>
</evidence>
<dbReference type="InterPro" id="IPR000531">
    <property type="entry name" value="Beta-barrel_TonB"/>
</dbReference>
<keyword evidence="3" id="KW-0998">Cell outer membrane</keyword>
<keyword evidence="6" id="KW-0675">Receptor</keyword>
<dbReference type="Pfam" id="PF00593">
    <property type="entry name" value="TonB_dep_Rec_b-barrel"/>
    <property type="match status" value="1"/>
</dbReference>
<dbReference type="PANTHER" id="PTHR47234">
    <property type="match status" value="1"/>
</dbReference>
<dbReference type="Gene3D" id="2.40.170.20">
    <property type="entry name" value="TonB-dependent receptor, beta-barrel domain"/>
    <property type="match status" value="1"/>
</dbReference>
<feature type="domain" description="TonB-dependent receptor-like beta-barrel" evidence="4">
    <location>
        <begin position="231"/>
        <end position="726"/>
    </location>
</feature>
<evidence type="ECO:0000256" key="3">
    <source>
        <dbReference type="ARBA" id="ARBA00023237"/>
    </source>
</evidence>
<evidence type="ECO:0000259" key="5">
    <source>
        <dbReference type="Pfam" id="PF20109"/>
    </source>
</evidence>
<proteinExistence type="predicted"/>
<keyword evidence="7" id="KW-1185">Reference proteome</keyword>
<comment type="caution">
    <text evidence="6">The sequence shown here is derived from an EMBL/GenBank/DDBJ whole genome shotgun (WGS) entry which is preliminary data.</text>
</comment>
<gene>
    <name evidence="6" type="ORF">ACFQ1E_19240</name>
</gene>
<keyword evidence="2" id="KW-0472">Membrane</keyword>
<dbReference type="PANTHER" id="PTHR47234:SF2">
    <property type="entry name" value="TONB-DEPENDENT RECEPTOR"/>
    <property type="match status" value="1"/>
</dbReference>
<evidence type="ECO:0000259" key="4">
    <source>
        <dbReference type="Pfam" id="PF00593"/>
    </source>
</evidence>
<dbReference type="InterPro" id="IPR036942">
    <property type="entry name" value="Beta-barrel_TonB_sf"/>
</dbReference>
<protein>
    <submittedName>
        <fullName evidence="6">TonB-dependent receptor domain-containing protein</fullName>
    </submittedName>
</protein>
<dbReference type="EMBL" id="JBHTJG010000013">
    <property type="protein sequence ID" value="MFD0948482.1"/>
    <property type="molecule type" value="Genomic_DNA"/>
</dbReference>
<feature type="domain" description="Transcriptional regulator-like" evidence="5">
    <location>
        <begin position="6"/>
        <end position="43"/>
    </location>
</feature>
<reference evidence="7" key="1">
    <citation type="journal article" date="2019" name="Int. J. Syst. Evol. Microbiol.">
        <title>The Global Catalogue of Microorganisms (GCM) 10K type strain sequencing project: providing services to taxonomists for standard genome sequencing and annotation.</title>
        <authorList>
            <consortium name="The Broad Institute Genomics Platform"/>
            <consortium name="The Broad Institute Genome Sequencing Center for Infectious Disease"/>
            <person name="Wu L."/>
            <person name="Ma J."/>
        </authorList>
    </citation>
    <scope>NUCLEOTIDE SEQUENCE [LARGE SCALE GENOMIC DNA]</scope>
    <source>
        <strain evidence="7">CCUG 62982</strain>
    </source>
</reference>
<accession>A0ABW3HCE3</accession>
<dbReference type="Proteomes" id="UP001596977">
    <property type="component" value="Unassembled WGS sequence"/>
</dbReference>
<dbReference type="InterPro" id="IPR045465">
    <property type="entry name" value="Trans_reg_dom"/>
</dbReference>
<name>A0ABW3HCE3_9SPHN</name>
<evidence type="ECO:0000313" key="7">
    <source>
        <dbReference type="Proteomes" id="UP001596977"/>
    </source>
</evidence>
<dbReference type="Pfam" id="PF20109">
    <property type="entry name" value="Trans_reg_dom"/>
    <property type="match status" value="1"/>
</dbReference>
<evidence type="ECO:0000313" key="6">
    <source>
        <dbReference type="EMBL" id="MFD0948482.1"/>
    </source>
</evidence>
<organism evidence="6 7">
    <name type="scientific">Sphingomonas canadensis</name>
    <dbReference type="NCBI Taxonomy" id="1219257"/>
    <lineage>
        <taxon>Bacteria</taxon>
        <taxon>Pseudomonadati</taxon>
        <taxon>Pseudomonadota</taxon>
        <taxon>Alphaproteobacteria</taxon>
        <taxon>Sphingomonadales</taxon>
        <taxon>Sphingomonadaceae</taxon>
        <taxon>Sphingomonas</taxon>
    </lineage>
</organism>